<accession>A0A327NXF3</accession>
<evidence type="ECO:0000313" key="1">
    <source>
        <dbReference type="EMBL" id="RAI84670.1"/>
    </source>
</evidence>
<organism evidence="1 2">
    <name type="scientific">Algoriphagus yeomjeoni</name>
    <dbReference type="NCBI Taxonomy" id="291403"/>
    <lineage>
        <taxon>Bacteria</taxon>
        <taxon>Pseudomonadati</taxon>
        <taxon>Bacteroidota</taxon>
        <taxon>Cytophagia</taxon>
        <taxon>Cytophagales</taxon>
        <taxon>Cyclobacteriaceae</taxon>
        <taxon>Algoriphagus</taxon>
    </lineage>
</organism>
<dbReference type="PROSITE" id="PS51257">
    <property type="entry name" value="PROKAR_LIPOPROTEIN"/>
    <property type="match status" value="1"/>
</dbReference>
<reference evidence="1 2" key="1">
    <citation type="submission" date="2018-06" db="EMBL/GenBank/DDBJ databases">
        <title>Genomic Encyclopedia of Archaeal and Bacterial Type Strains, Phase II (KMG-II): from individual species to whole genera.</title>
        <authorList>
            <person name="Goeker M."/>
        </authorList>
    </citation>
    <scope>NUCLEOTIDE SEQUENCE [LARGE SCALE GENOMIC DNA]</scope>
    <source>
        <strain evidence="1 2">DSM 23446</strain>
    </source>
</reference>
<comment type="caution">
    <text evidence="1">The sequence shown here is derived from an EMBL/GenBank/DDBJ whole genome shotgun (WGS) entry which is preliminary data.</text>
</comment>
<gene>
    <name evidence="1" type="ORF">LV83_03927</name>
</gene>
<sequence length="208" mass="22595">MRSKLSLMTLAGSILMASCTTYMEEPVQLQEINDSELLVKPTTSTDPNAKKAVERSYFEKFTNQLTQLDENGQWTAINPIYFPGQGVGNSNHMGKALTFLNQRTDGFGTVGAPVTQFYAKQLEALGIFVDNPEVSSVTTDGKGNSVWFKNIQNIATPASEERIEFKAEVEIIGGTGKFEGATGSATVDGYFNPLNGQGMSTIKGKIVY</sequence>
<dbReference type="AlphaFoldDB" id="A0A327NXF3"/>
<dbReference type="EMBL" id="QLLK01000016">
    <property type="protein sequence ID" value="RAI84670.1"/>
    <property type="molecule type" value="Genomic_DNA"/>
</dbReference>
<name>A0A327NXF3_9BACT</name>
<dbReference type="Proteomes" id="UP000249610">
    <property type="component" value="Unassembled WGS sequence"/>
</dbReference>
<keyword evidence="2" id="KW-1185">Reference proteome</keyword>
<protein>
    <submittedName>
        <fullName evidence="1">Uncharacterized protein</fullName>
    </submittedName>
</protein>
<proteinExistence type="predicted"/>
<evidence type="ECO:0000313" key="2">
    <source>
        <dbReference type="Proteomes" id="UP000249610"/>
    </source>
</evidence>